<evidence type="ECO:0000313" key="6">
    <source>
        <dbReference type="EMBL" id="RUT07750.1"/>
    </source>
</evidence>
<dbReference type="InterPro" id="IPR000719">
    <property type="entry name" value="Prot_kinase_dom"/>
</dbReference>
<reference evidence="6" key="2">
    <citation type="journal article" date="2019" name="Genome Biol. Evol.">
        <title>Day and night: Metabolic profiles and evolutionary relationships of six axenic non-marine cyanobacteria.</title>
        <authorList>
            <person name="Will S.E."/>
            <person name="Henke P."/>
            <person name="Boedeker C."/>
            <person name="Huang S."/>
            <person name="Brinkmann H."/>
            <person name="Rohde M."/>
            <person name="Jarek M."/>
            <person name="Friedl T."/>
            <person name="Seufert S."/>
            <person name="Schumacher M."/>
            <person name="Overmann J."/>
            <person name="Neumann-Schaal M."/>
            <person name="Petersen J."/>
        </authorList>
    </citation>
    <scope>NUCLEOTIDE SEQUENCE [LARGE SCALE GENOMIC DNA]</scope>
    <source>
        <strain evidence="6">PCC 7102</strain>
    </source>
</reference>
<dbReference type="InterPro" id="IPR011009">
    <property type="entry name" value="Kinase-like_dom_sf"/>
</dbReference>
<evidence type="ECO:0000256" key="2">
    <source>
        <dbReference type="ARBA" id="ARBA00022737"/>
    </source>
</evidence>
<dbReference type="CDD" id="cd14014">
    <property type="entry name" value="STKc_PknB_like"/>
    <property type="match status" value="1"/>
</dbReference>
<dbReference type="AlphaFoldDB" id="A0A3S1CP60"/>
<dbReference type="PROSITE" id="PS50011">
    <property type="entry name" value="PROTEIN_KINASE_DOM"/>
    <property type="match status" value="1"/>
</dbReference>
<keyword evidence="1 4" id="KW-0853">WD repeat</keyword>
<reference evidence="6" key="1">
    <citation type="submission" date="2018-12" db="EMBL/GenBank/DDBJ databases">
        <authorList>
            <person name="Will S."/>
            <person name="Neumann-Schaal M."/>
            <person name="Henke P."/>
        </authorList>
    </citation>
    <scope>NUCLEOTIDE SEQUENCE</scope>
    <source>
        <strain evidence="6">PCC 7102</strain>
    </source>
</reference>
<dbReference type="PROSITE" id="PS00108">
    <property type="entry name" value="PROTEIN_KINASE_ST"/>
    <property type="match status" value="1"/>
</dbReference>
<dbReference type="Proteomes" id="UP000271624">
    <property type="component" value="Unassembled WGS sequence"/>
</dbReference>
<gene>
    <name evidence="6" type="ORF">DSM106972_020100</name>
</gene>
<evidence type="ECO:0000256" key="1">
    <source>
        <dbReference type="ARBA" id="ARBA00022574"/>
    </source>
</evidence>
<organism evidence="6 7">
    <name type="scientific">Dulcicalothrix desertica PCC 7102</name>
    <dbReference type="NCBI Taxonomy" id="232991"/>
    <lineage>
        <taxon>Bacteria</taxon>
        <taxon>Bacillati</taxon>
        <taxon>Cyanobacteriota</taxon>
        <taxon>Cyanophyceae</taxon>
        <taxon>Nostocales</taxon>
        <taxon>Calotrichaceae</taxon>
        <taxon>Dulcicalothrix</taxon>
    </lineage>
</organism>
<dbReference type="InterPro" id="IPR020472">
    <property type="entry name" value="WD40_PAC1"/>
</dbReference>
<dbReference type="GO" id="GO:0005524">
    <property type="term" value="F:ATP binding"/>
    <property type="evidence" value="ECO:0007669"/>
    <property type="project" value="InterPro"/>
</dbReference>
<dbReference type="InterPro" id="IPR008271">
    <property type="entry name" value="Ser/Thr_kinase_AS"/>
</dbReference>
<feature type="repeat" description="WD" evidence="4">
    <location>
        <begin position="535"/>
        <end position="573"/>
    </location>
</feature>
<dbReference type="PRINTS" id="PR00320">
    <property type="entry name" value="GPROTEINBRPT"/>
</dbReference>
<dbReference type="PANTHER" id="PTHR15622">
    <property type="entry name" value="WD40 REPEAT PROTEIN"/>
    <property type="match status" value="1"/>
</dbReference>
<dbReference type="InterPro" id="IPR019775">
    <property type="entry name" value="WD40_repeat_CS"/>
</dbReference>
<dbReference type="Gene3D" id="1.10.510.10">
    <property type="entry name" value="Transferase(Phosphotransferase) domain 1"/>
    <property type="match status" value="1"/>
</dbReference>
<dbReference type="Pfam" id="PF00400">
    <property type="entry name" value="WD40"/>
    <property type="match status" value="7"/>
</dbReference>
<dbReference type="PANTHER" id="PTHR15622:SF2">
    <property type="entry name" value="U4_U6 SMALL NUCLEAR RIBONUCLEOPROTEIN PRP4"/>
    <property type="match status" value="1"/>
</dbReference>
<evidence type="ECO:0000259" key="5">
    <source>
        <dbReference type="PROSITE" id="PS50011"/>
    </source>
</evidence>
<dbReference type="SUPFAM" id="SSF50978">
    <property type="entry name" value="WD40 repeat-like"/>
    <property type="match status" value="1"/>
</dbReference>
<dbReference type="EMBL" id="RSCL01000004">
    <property type="protein sequence ID" value="RUT07750.1"/>
    <property type="molecule type" value="Genomic_DNA"/>
</dbReference>
<dbReference type="RefSeq" id="WP_127080611.1">
    <property type="nucleotide sequence ID" value="NZ_RSCL01000004.1"/>
</dbReference>
<feature type="domain" description="Protein kinase" evidence="5">
    <location>
        <begin position="16"/>
        <end position="267"/>
    </location>
</feature>
<accession>A0A3S1CP60</accession>
<dbReference type="SMART" id="SM00220">
    <property type="entry name" value="S_TKc"/>
    <property type="match status" value="1"/>
</dbReference>
<feature type="repeat" description="WD" evidence="4">
    <location>
        <begin position="451"/>
        <end position="492"/>
    </location>
</feature>
<comment type="caution">
    <text evidence="6">The sequence shown here is derived from an EMBL/GenBank/DDBJ whole genome shotgun (WGS) entry which is preliminary data.</text>
</comment>
<feature type="repeat" description="WD" evidence="4">
    <location>
        <begin position="406"/>
        <end position="437"/>
    </location>
</feature>
<dbReference type="InterPro" id="IPR001680">
    <property type="entry name" value="WD40_rpt"/>
</dbReference>
<dbReference type="Gene3D" id="2.130.10.10">
    <property type="entry name" value="YVTN repeat-like/Quinoprotein amine dehydrogenase"/>
    <property type="match status" value="4"/>
</dbReference>
<sequence>MYNSNVVLPIFLEPAYRLFKLISYGKYTQTFFAVNEEEYPFIPCVIQKILSPQPRNFEHKLKILQQLSKSSQIPKLIDYHCGNDCIYLVFEHIEGINLNTLLAEQGTLSENKIWQILTDILTTLKLVHSHKLIHCDIKPENIICRNGSQDFVLVDFAASQVAAAYYQANNIITGSPEYTAPELALSKPIFSSDLYSLGVTCIYLLTQVRPFDLYDTANNQWAWRHYLQTPISVRLGKILDKLINQDINQRFMSVDEVLMMMGISAYTTHEQSWQAPAEHKTIHSTSEVNAVAVCLDKNIIASTHSNKDVCIWDCKTQQLLHTLHGHNKPVTSVAFSPNAQILATGSDDKTIKLWNQDYKEIYTLVGHQHVVKSVAFHPNGEILASGSWDKTIRLWDVTTGKEVAVLTGHKLQVSLVTFSADGNLASASFDKTVRLWKNGADSLSYSLSNILSSHTWAVTAVAFSSDGKILATGSDDNTIKLWNVNTGEEFATLTGHSWSITALVFSFDGTLLISASKDKTVKLWQVSNAEEVTTLSGHTDSVTNIAIANSDTQIIVSSSKDKTIKIWELDISH</sequence>
<dbReference type="SMART" id="SM00320">
    <property type="entry name" value="WD40"/>
    <property type="match status" value="7"/>
</dbReference>
<dbReference type="InterPro" id="IPR015943">
    <property type="entry name" value="WD40/YVTN_repeat-like_dom_sf"/>
</dbReference>
<dbReference type="PROSITE" id="PS50294">
    <property type="entry name" value="WD_REPEATS_REGION"/>
    <property type="match status" value="6"/>
</dbReference>
<dbReference type="Pfam" id="PF00069">
    <property type="entry name" value="Pkinase"/>
    <property type="match status" value="1"/>
</dbReference>
<dbReference type="InterPro" id="IPR036322">
    <property type="entry name" value="WD40_repeat_dom_sf"/>
</dbReference>
<keyword evidence="2" id="KW-0677">Repeat</keyword>
<keyword evidence="3" id="KW-0833">Ubl conjugation pathway</keyword>
<dbReference type="OrthoDB" id="494465at2"/>
<keyword evidence="7" id="KW-1185">Reference proteome</keyword>
<dbReference type="PROSITE" id="PS50082">
    <property type="entry name" value="WD_REPEATS_2"/>
    <property type="match status" value="6"/>
</dbReference>
<feature type="repeat" description="WD" evidence="4">
    <location>
        <begin position="364"/>
        <end position="405"/>
    </location>
</feature>
<feature type="repeat" description="WD" evidence="4">
    <location>
        <begin position="323"/>
        <end position="355"/>
    </location>
</feature>
<dbReference type="Gene3D" id="3.30.200.20">
    <property type="entry name" value="Phosphorylase Kinase, domain 1"/>
    <property type="match status" value="1"/>
</dbReference>
<proteinExistence type="predicted"/>
<evidence type="ECO:0000256" key="4">
    <source>
        <dbReference type="PROSITE-ProRule" id="PRU00221"/>
    </source>
</evidence>
<dbReference type="SUPFAM" id="SSF56112">
    <property type="entry name" value="Protein kinase-like (PK-like)"/>
    <property type="match status" value="1"/>
</dbReference>
<protein>
    <recommendedName>
        <fullName evidence="5">Protein kinase domain-containing protein</fullName>
    </recommendedName>
</protein>
<dbReference type="PROSITE" id="PS00678">
    <property type="entry name" value="WD_REPEATS_1"/>
    <property type="match status" value="3"/>
</dbReference>
<feature type="repeat" description="WD" evidence="4">
    <location>
        <begin position="493"/>
        <end position="534"/>
    </location>
</feature>
<dbReference type="GO" id="GO:0004672">
    <property type="term" value="F:protein kinase activity"/>
    <property type="evidence" value="ECO:0007669"/>
    <property type="project" value="InterPro"/>
</dbReference>
<dbReference type="InterPro" id="IPR051983">
    <property type="entry name" value="WSB_SOCS-box_domain"/>
</dbReference>
<evidence type="ECO:0000256" key="3">
    <source>
        <dbReference type="ARBA" id="ARBA00022786"/>
    </source>
</evidence>
<name>A0A3S1CP60_9CYAN</name>
<evidence type="ECO:0000313" key="7">
    <source>
        <dbReference type="Proteomes" id="UP000271624"/>
    </source>
</evidence>
<dbReference type="GO" id="GO:0000209">
    <property type="term" value="P:protein polyubiquitination"/>
    <property type="evidence" value="ECO:0007669"/>
    <property type="project" value="TreeGrafter"/>
</dbReference>
<dbReference type="CDD" id="cd00200">
    <property type="entry name" value="WD40"/>
    <property type="match status" value="1"/>
</dbReference>